<evidence type="ECO:0000256" key="1">
    <source>
        <dbReference type="SAM" id="Phobius"/>
    </source>
</evidence>
<protein>
    <submittedName>
        <fullName evidence="2">Uncharacterized protein</fullName>
    </submittedName>
</protein>
<dbReference type="AlphaFoldDB" id="A0A4Y2N4K7"/>
<gene>
    <name evidence="2" type="ORF">AVEN_121620_1</name>
</gene>
<keyword evidence="3" id="KW-1185">Reference proteome</keyword>
<accession>A0A4Y2N4K7</accession>
<dbReference type="Proteomes" id="UP000499080">
    <property type="component" value="Unassembled WGS sequence"/>
</dbReference>
<feature type="transmembrane region" description="Helical" evidence="1">
    <location>
        <begin position="149"/>
        <end position="170"/>
    </location>
</feature>
<proteinExistence type="predicted"/>
<dbReference type="OrthoDB" id="6436144at2759"/>
<evidence type="ECO:0000313" key="3">
    <source>
        <dbReference type="Proteomes" id="UP000499080"/>
    </source>
</evidence>
<reference evidence="2 3" key="1">
    <citation type="journal article" date="2019" name="Sci. Rep.">
        <title>Orb-weaving spider Araneus ventricosus genome elucidates the spidroin gene catalogue.</title>
        <authorList>
            <person name="Kono N."/>
            <person name="Nakamura H."/>
            <person name="Ohtoshi R."/>
            <person name="Moran D.A.P."/>
            <person name="Shinohara A."/>
            <person name="Yoshida Y."/>
            <person name="Fujiwara M."/>
            <person name="Mori M."/>
            <person name="Tomita M."/>
            <person name="Arakawa K."/>
        </authorList>
    </citation>
    <scope>NUCLEOTIDE SEQUENCE [LARGE SCALE GENOMIC DNA]</scope>
</reference>
<feature type="transmembrane region" description="Helical" evidence="1">
    <location>
        <begin position="272"/>
        <end position="295"/>
    </location>
</feature>
<feature type="transmembrane region" description="Helical" evidence="1">
    <location>
        <begin position="307"/>
        <end position="330"/>
    </location>
</feature>
<dbReference type="EMBL" id="BGPR01008397">
    <property type="protein sequence ID" value="GBN33554.1"/>
    <property type="molecule type" value="Genomic_DNA"/>
</dbReference>
<comment type="caution">
    <text evidence="2">The sequence shown here is derived from an EMBL/GenBank/DDBJ whole genome shotgun (WGS) entry which is preliminary data.</text>
</comment>
<feature type="transmembrane region" description="Helical" evidence="1">
    <location>
        <begin position="64"/>
        <end position="86"/>
    </location>
</feature>
<keyword evidence="1" id="KW-0472">Membrane</keyword>
<keyword evidence="1" id="KW-0812">Transmembrane</keyword>
<feature type="transmembrane region" description="Helical" evidence="1">
    <location>
        <begin position="98"/>
        <end position="117"/>
    </location>
</feature>
<sequence>MKTKVIAERSINTVTEPAEEEERESKFLREIHPLIVAFLLVGLDFRPVEQSTYKPDKKNRNREVAIRIAVVVSHILCFLYIVQFAYEIFVDGTKLSVKLGLANSALRILVILLKYLLHHRQKTIAKMLTHISKEYDKSTDKQKHLNKKVLSIAIALNFGVIIVEYTLVFLESIDGNARSFRDYIWERFQKIFPRIMPTYIYCFLSILDFVWFVAVGMVMIQLQILLVVICMALTHILKDYGKALNSPMATLDELLERHTQAMSTIKKTDECLSLPLFIILGEHVSLLFFIISFIFSHDKGYLTGLDIYFYTIFIAYTLQYFGVTMFASMIHREVQNITIKAGEMHSFNTRLSIPERILLMLKISGSSNTCLTVCSVNITRSLVFSSFGVLVTYGVLFRDL</sequence>
<feature type="transmembrane region" description="Helical" evidence="1">
    <location>
        <begin position="209"/>
        <end position="233"/>
    </location>
</feature>
<name>A0A4Y2N4K7_ARAVE</name>
<keyword evidence="1" id="KW-1133">Transmembrane helix</keyword>
<evidence type="ECO:0000313" key="2">
    <source>
        <dbReference type="EMBL" id="GBN33554.1"/>
    </source>
</evidence>
<organism evidence="2 3">
    <name type="scientific">Araneus ventricosus</name>
    <name type="common">Orbweaver spider</name>
    <name type="synonym">Epeira ventricosa</name>
    <dbReference type="NCBI Taxonomy" id="182803"/>
    <lineage>
        <taxon>Eukaryota</taxon>
        <taxon>Metazoa</taxon>
        <taxon>Ecdysozoa</taxon>
        <taxon>Arthropoda</taxon>
        <taxon>Chelicerata</taxon>
        <taxon>Arachnida</taxon>
        <taxon>Araneae</taxon>
        <taxon>Araneomorphae</taxon>
        <taxon>Entelegynae</taxon>
        <taxon>Araneoidea</taxon>
        <taxon>Araneidae</taxon>
        <taxon>Araneus</taxon>
    </lineage>
</organism>